<dbReference type="PANTHER" id="PTHR14211:SF7">
    <property type="entry name" value="RIBOSOME BIOGENESIS PROTEIN NOP53"/>
    <property type="match status" value="1"/>
</dbReference>
<organism evidence="8 9">
    <name type="scientific">Tetraodon nigroviridis</name>
    <name type="common">Spotted green pufferfish</name>
    <name type="synonym">Chelonodon nigroviridis</name>
    <dbReference type="NCBI Taxonomy" id="99883"/>
    <lineage>
        <taxon>Eukaryota</taxon>
        <taxon>Metazoa</taxon>
        <taxon>Chordata</taxon>
        <taxon>Craniata</taxon>
        <taxon>Vertebrata</taxon>
        <taxon>Euteleostomi</taxon>
        <taxon>Actinopterygii</taxon>
        <taxon>Neopterygii</taxon>
        <taxon>Teleostei</taxon>
        <taxon>Neoteleostei</taxon>
        <taxon>Acanthomorphata</taxon>
        <taxon>Eupercaria</taxon>
        <taxon>Tetraodontiformes</taxon>
        <taxon>Tetradontoidea</taxon>
        <taxon>Tetraodontidae</taxon>
        <taxon>Tetraodon</taxon>
    </lineage>
</organism>
<reference evidence="8" key="3">
    <citation type="submission" date="2025-09" db="UniProtKB">
        <authorList>
            <consortium name="Ensembl"/>
        </authorList>
    </citation>
    <scope>IDENTIFICATION</scope>
</reference>
<dbReference type="Proteomes" id="UP000007303">
    <property type="component" value="Unassembled WGS sequence"/>
</dbReference>
<evidence type="ECO:0000256" key="1">
    <source>
        <dbReference type="ARBA" id="ARBA00004604"/>
    </source>
</evidence>
<dbReference type="OMA" id="ANTSVNC"/>
<evidence type="ECO:0000313" key="9">
    <source>
        <dbReference type="Proteomes" id="UP000007303"/>
    </source>
</evidence>
<name>H3DA06_TETNG</name>
<sequence length="262" mass="30011">MAPTRRLRRVVASQPGFLHLKSSSDPATLVSSRRKRVNKNKKKNWNKYSDINDVEDFLEDIRHQERTTGGLLSEKTDDSLFFLDVGQPSKVESAVPEPVEDKKGKRKASRPLRIDLILQHDSLVPPPKDILAYQQPNAKKLRRKAQRAEQLAAKGIVPRKQKQLLSRRSVDRAAKKSQTEANNNPERDFYDIWGEEAKPVADPWYLQQTGKKLVKRPERLNEQPSVLPAVEVIAPGGSYNPDFFSHQVLLTFHLDIVLYFYP</sequence>
<evidence type="ECO:0000256" key="4">
    <source>
        <dbReference type="ARBA" id="ARBA00018339"/>
    </source>
</evidence>
<feature type="compositionally biased region" description="Basic and acidic residues" evidence="7">
    <location>
        <begin position="168"/>
        <end position="178"/>
    </location>
</feature>
<evidence type="ECO:0000313" key="8">
    <source>
        <dbReference type="Ensembl" id="ENSTNIP00000017347.1"/>
    </source>
</evidence>
<comment type="subcellular location">
    <subcellularLocation>
        <location evidence="1">Nucleus</location>
        <location evidence="1">Nucleolus</location>
    </subcellularLocation>
    <subcellularLocation>
        <location evidence="2">Nucleus</location>
        <location evidence="2">Nucleoplasm</location>
    </subcellularLocation>
</comment>
<dbReference type="GO" id="GO:0008097">
    <property type="term" value="F:5S rRNA binding"/>
    <property type="evidence" value="ECO:0007669"/>
    <property type="project" value="TreeGrafter"/>
</dbReference>
<protein>
    <recommendedName>
        <fullName evidence="4">Ribosome biogenesis protein NOP53</fullName>
    </recommendedName>
</protein>
<comment type="similarity">
    <text evidence="3">Belongs to the NOP53 family.</text>
</comment>
<evidence type="ECO:0000256" key="6">
    <source>
        <dbReference type="ARBA" id="ARBA00023242"/>
    </source>
</evidence>
<dbReference type="PIRSF" id="PIRSF017302">
    <property type="entry name" value="Gltscr2"/>
    <property type="match status" value="1"/>
</dbReference>
<evidence type="ECO:0000256" key="2">
    <source>
        <dbReference type="ARBA" id="ARBA00004642"/>
    </source>
</evidence>
<dbReference type="PANTHER" id="PTHR14211">
    <property type="entry name" value="GLIOMA SUPPRESSOR CANDIDATE REGION GENE 2"/>
    <property type="match status" value="1"/>
</dbReference>
<dbReference type="GeneTree" id="ENSGT00390000017267"/>
<reference evidence="8" key="2">
    <citation type="submission" date="2025-08" db="UniProtKB">
        <authorList>
            <consortium name="Ensembl"/>
        </authorList>
    </citation>
    <scope>IDENTIFICATION</scope>
</reference>
<dbReference type="Pfam" id="PF07767">
    <property type="entry name" value="Nop53"/>
    <property type="match status" value="1"/>
</dbReference>
<dbReference type="GO" id="GO:0000027">
    <property type="term" value="P:ribosomal large subunit assembly"/>
    <property type="evidence" value="ECO:0007669"/>
    <property type="project" value="TreeGrafter"/>
</dbReference>
<keyword evidence="5" id="KW-0690">Ribosome biogenesis</keyword>
<evidence type="ECO:0000256" key="5">
    <source>
        <dbReference type="ARBA" id="ARBA00022517"/>
    </source>
</evidence>
<dbReference type="STRING" id="99883.ENSTNIP00000017347"/>
<evidence type="ECO:0000256" key="7">
    <source>
        <dbReference type="SAM" id="MobiDB-lite"/>
    </source>
</evidence>
<evidence type="ECO:0000256" key="3">
    <source>
        <dbReference type="ARBA" id="ARBA00008838"/>
    </source>
</evidence>
<feature type="region of interest" description="Disordered" evidence="7">
    <location>
        <begin position="159"/>
        <end position="186"/>
    </location>
</feature>
<dbReference type="InParanoid" id="H3DA06"/>
<dbReference type="GO" id="GO:0006364">
    <property type="term" value="P:rRNA processing"/>
    <property type="evidence" value="ECO:0007669"/>
    <property type="project" value="TreeGrafter"/>
</dbReference>
<proteinExistence type="inferred from homology"/>
<accession>H3DA06</accession>
<dbReference type="InterPro" id="IPR011687">
    <property type="entry name" value="Nop53/GLTSCR2"/>
</dbReference>
<dbReference type="GO" id="GO:0005730">
    <property type="term" value="C:nucleolus"/>
    <property type="evidence" value="ECO:0007669"/>
    <property type="project" value="UniProtKB-SubCell"/>
</dbReference>
<dbReference type="HOGENOM" id="CLU_1047041_0_0_1"/>
<dbReference type="AlphaFoldDB" id="H3DA06"/>
<reference evidence="9" key="1">
    <citation type="journal article" date="2004" name="Nature">
        <title>Genome duplication in the teleost fish Tetraodon nigroviridis reveals the early vertebrate proto-karyotype.</title>
        <authorList>
            <person name="Jaillon O."/>
            <person name="Aury J.-M."/>
            <person name="Brunet F."/>
            <person name="Petit J.-L."/>
            <person name="Stange-Thomann N."/>
            <person name="Mauceli E."/>
            <person name="Bouneau L."/>
            <person name="Fischer C."/>
            <person name="Ozouf-Costaz C."/>
            <person name="Bernot A."/>
            <person name="Nicaud S."/>
            <person name="Jaffe D."/>
            <person name="Fisher S."/>
            <person name="Lutfalla G."/>
            <person name="Dossat C."/>
            <person name="Segurens B."/>
            <person name="Dasilva C."/>
            <person name="Salanoubat M."/>
            <person name="Levy M."/>
            <person name="Boudet N."/>
            <person name="Castellano S."/>
            <person name="Anthouard V."/>
            <person name="Jubin C."/>
            <person name="Castelli V."/>
            <person name="Katinka M."/>
            <person name="Vacherie B."/>
            <person name="Biemont C."/>
            <person name="Skalli Z."/>
            <person name="Cattolico L."/>
            <person name="Poulain J."/>
            <person name="De Berardinis V."/>
            <person name="Cruaud C."/>
            <person name="Duprat S."/>
            <person name="Brottier P."/>
            <person name="Coutanceau J.-P."/>
            <person name="Gouzy J."/>
            <person name="Parra G."/>
            <person name="Lardier G."/>
            <person name="Chapple C."/>
            <person name="McKernan K.J."/>
            <person name="McEwan P."/>
            <person name="Bosak S."/>
            <person name="Kellis M."/>
            <person name="Volff J.-N."/>
            <person name="Guigo R."/>
            <person name="Zody M.C."/>
            <person name="Mesirov J."/>
            <person name="Lindblad-Toh K."/>
            <person name="Birren B."/>
            <person name="Nusbaum C."/>
            <person name="Kahn D."/>
            <person name="Robinson-Rechavi M."/>
            <person name="Laudet V."/>
            <person name="Schachter V."/>
            <person name="Quetier F."/>
            <person name="Saurin W."/>
            <person name="Scarpelli C."/>
            <person name="Wincker P."/>
            <person name="Lander E.S."/>
            <person name="Weissenbach J."/>
            <person name="Roest Crollius H."/>
        </authorList>
    </citation>
    <scope>NUCLEOTIDE SEQUENCE [LARGE SCALE GENOMIC DNA]</scope>
</reference>
<dbReference type="GO" id="GO:0005654">
    <property type="term" value="C:nucleoplasm"/>
    <property type="evidence" value="ECO:0007669"/>
    <property type="project" value="UniProtKB-SubCell"/>
</dbReference>
<dbReference type="Ensembl" id="ENSTNIT00000017565.1">
    <property type="protein sequence ID" value="ENSTNIP00000017347.1"/>
    <property type="gene ID" value="ENSTNIG00000014330.1"/>
</dbReference>
<keyword evidence="9" id="KW-1185">Reference proteome</keyword>
<keyword evidence="6" id="KW-0539">Nucleus</keyword>